<evidence type="ECO:0000313" key="2">
    <source>
        <dbReference type="Proteomes" id="UP001151760"/>
    </source>
</evidence>
<reference evidence="1" key="1">
    <citation type="journal article" date="2022" name="Int. J. Mol. Sci.">
        <title>Draft Genome of Tanacetum Coccineum: Genomic Comparison of Closely Related Tanacetum-Family Plants.</title>
        <authorList>
            <person name="Yamashiro T."/>
            <person name="Shiraishi A."/>
            <person name="Nakayama K."/>
            <person name="Satake H."/>
        </authorList>
    </citation>
    <scope>NUCLEOTIDE SEQUENCE</scope>
</reference>
<proteinExistence type="predicted"/>
<dbReference type="SUPFAM" id="SSF50630">
    <property type="entry name" value="Acid proteases"/>
    <property type="match status" value="1"/>
</dbReference>
<dbReference type="CDD" id="cd00303">
    <property type="entry name" value="retropepsin_like"/>
    <property type="match status" value="1"/>
</dbReference>
<reference evidence="1" key="2">
    <citation type="submission" date="2022-01" db="EMBL/GenBank/DDBJ databases">
        <authorList>
            <person name="Yamashiro T."/>
            <person name="Shiraishi A."/>
            <person name="Satake H."/>
            <person name="Nakayama K."/>
        </authorList>
    </citation>
    <scope>NUCLEOTIDE SEQUENCE</scope>
</reference>
<evidence type="ECO:0000313" key="1">
    <source>
        <dbReference type="EMBL" id="GJS88404.1"/>
    </source>
</evidence>
<sequence>MAERLIGKLRCSRKVNYHEDEDDCFTDFETEFPAIVFDNTLTSDTALLCAPTVSPPNENMINFRISLDESNDEDYTVIFDENSFSYKIIFVNDLKKDSENDEILKPLSSEPTVDYLDDLDYFNDFENEFPAIVYNDSLTSKPDLEIEPPVSYEHVSKSETSLSEYDEVEQNVLHFSNSSPLDEIFPNDPKMIKDGDDNIFTTQPSRCNEIKRSNELPRENHDKTKKVFNEKILIILDANIDGSHTEILRRPRCDDWREVQDVKILDAYDHTLPQKEKDPGSFTLPCFIHNICFNKALVDLGASVSVMPFSTYTHLGLGILSHTRLTIELANRTIKQPRGIAENVLVRIGKFIFPIDFIILEIPEDDDVPLILGRPFLSTAHSKIDVFKRKITLGVGEEKLVFKSIKPATSIIKRVFVIKSLDLKTKLIEKGDESFDPTYGNYIELNDLDTPLETKTGRDVDFEPTFVKTNSYMMKFSCVIGYKYVNTDILPSLSINLMSKSFYYSIIKDNDERKSHAGTLIDIPVFVRSFSIITGFTIIDGDDITKDVVLGMRFCKKYALCQTNYGG</sequence>
<dbReference type="InterPro" id="IPR021109">
    <property type="entry name" value="Peptidase_aspartic_dom_sf"/>
</dbReference>
<dbReference type="Gene3D" id="2.40.70.10">
    <property type="entry name" value="Acid Proteases"/>
    <property type="match status" value="1"/>
</dbReference>
<gene>
    <name evidence="1" type="ORF">Tco_0771040</name>
</gene>
<dbReference type="PANTHER" id="PTHR33067:SF31">
    <property type="entry name" value="RNA-DIRECTED DNA POLYMERASE"/>
    <property type="match status" value="1"/>
</dbReference>
<dbReference type="PANTHER" id="PTHR33067">
    <property type="entry name" value="RNA-DIRECTED DNA POLYMERASE-RELATED"/>
    <property type="match status" value="1"/>
</dbReference>
<organism evidence="1 2">
    <name type="scientific">Tanacetum coccineum</name>
    <dbReference type="NCBI Taxonomy" id="301880"/>
    <lineage>
        <taxon>Eukaryota</taxon>
        <taxon>Viridiplantae</taxon>
        <taxon>Streptophyta</taxon>
        <taxon>Embryophyta</taxon>
        <taxon>Tracheophyta</taxon>
        <taxon>Spermatophyta</taxon>
        <taxon>Magnoliopsida</taxon>
        <taxon>eudicotyledons</taxon>
        <taxon>Gunneridae</taxon>
        <taxon>Pentapetalae</taxon>
        <taxon>asterids</taxon>
        <taxon>campanulids</taxon>
        <taxon>Asterales</taxon>
        <taxon>Asteraceae</taxon>
        <taxon>Asteroideae</taxon>
        <taxon>Anthemideae</taxon>
        <taxon>Anthemidinae</taxon>
        <taxon>Tanacetum</taxon>
    </lineage>
</organism>
<name>A0ABQ4ZDV6_9ASTR</name>
<dbReference type="Pfam" id="PF08284">
    <property type="entry name" value="RVP_2"/>
    <property type="match status" value="1"/>
</dbReference>
<comment type="caution">
    <text evidence="1">The sequence shown here is derived from an EMBL/GenBank/DDBJ whole genome shotgun (WGS) entry which is preliminary data.</text>
</comment>
<keyword evidence="2" id="KW-1185">Reference proteome</keyword>
<dbReference type="EMBL" id="BQNB010011270">
    <property type="protein sequence ID" value="GJS88404.1"/>
    <property type="molecule type" value="Genomic_DNA"/>
</dbReference>
<accession>A0ABQ4ZDV6</accession>
<protein>
    <submittedName>
        <fullName evidence="1">Ribonuclease H-like domain-containing protein</fullName>
    </submittedName>
</protein>
<dbReference type="Proteomes" id="UP001151760">
    <property type="component" value="Unassembled WGS sequence"/>
</dbReference>